<feature type="domain" description="Borealin N-terminal" evidence="11">
    <location>
        <begin position="41"/>
        <end position="97"/>
    </location>
</feature>
<dbReference type="InterPro" id="IPR018851">
    <property type="entry name" value="Borealin_N"/>
</dbReference>
<dbReference type="AlphaFoldDB" id="A0AAD4CAD5"/>
<evidence type="ECO:0000256" key="2">
    <source>
        <dbReference type="ARBA" id="ARBA00004584"/>
    </source>
</evidence>
<dbReference type="InterPro" id="IPR018867">
    <property type="entry name" value="Cell_div_borealin"/>
</dbReference>
<dbReference type="EMBL" id="VCAU01000216">
    <property type="protein sequence ID" value="KAF9882804.1"/>
    <property type="molecule type" value="Genomic_DNA"/>
</dbReference>
<dbReference type="GO" id="GO:0051233">
    <property type="term" value="C:spindle midzone"/>
    <property type="evidence" value="ECO:0007669"/>
    <property type="project" value="TreeGrafter"/>
</dbReference>
<dbReference type="GO" id="GO:0051301">
    <property type="term" value="P:cell division"/>
    <property type="evidence" value="ECO:0007669"/>
    <property type="project" value="UniProtKB-KW"/>
</dbReference>
<keyword evidence="8" id="KW-0131">Cell cycle</keyword>
<dbReference type="GO" id="GO:0005634">
    <property type="term" value="C:nucleus"/>
    <property type="evidence" value="ECO:0007669"/>
    <property type="project" value="UniProtKB-SubCell"/>
</dbReference>
<name>A0AAD4CAD5_ASPNN</name>
<feature type="region of interest" description="Disordered" evidence="10">
    <location>
        <begin position="1"/>
        <end position="36"/>
    </location>
</feature>
<feature type="compositionally biased region" description="Basic and acidic residues" evidence="10">
    <location>
        <begin position="150"/>
        <end position="161"/>
    </location>
</feature>
<evidence type="ECO:0000256" key="9">
    <source>
        <dbReference type="ARBA" id="ARBA00023328"/>
    </source>
</evidence>
<dbReference type="PANTHER" id="PTHR16040:SF7">
    <property type="entry name" value="AUSTRALIN, ISOFORM A-RELATED"/>
    <property type="match status" value="1"/>
</dbReference>
<feature type="compositionally biased region" description="Low complexity" evidence="10">
    <location>
        <begin position="234"/>
        <end position="252"/>
    </location>
</feature>
<evidence type="ECO:0000259" key="11">
    <source>
        <dbReference type="Pfam" id="PF10444"/>
    </source>
</evidence>
<dbReference type="GO" id="GO:0000070">
    <property type="term" value="P:mitotic sister chromatid segregation"/>
    <property type="evidence" value="ECO:0007669"/>
    <property type="project" value="TreeGrafter"/>
</dbReference>
<comment type="similarity">
    <text evidence="3">Belongs to the borealin family.</text>
</comment>
<evidence type="ECO:0000256" key="7">
    <source>
        <dbReference type="ARBA" id="ARBA00023242"/>
    </source>
</evidence>
<comment type="caution">
    <text evidence="12">The sequence shown here is derived from an EMBL/GenBank/DDBJ whole genome shotgun (WGS) entry which is preliminary data.</text>
</comment>
<organism evidence="12 13">
    <name type="scientific">Aspergillus nanangensis</name>
    <dbReference type="NCBI Taxonomy" id="2582783"/>
    <lineage>
        <taxon>Eukaryota</taxon>
        <taxon>Fungi</taxon>
        <taxon>Dikarya</taxon>
        <taxon>Ascomycota</taxon>
        <taxon>Pezizomycotina</taxon>
        <taxon>Eurotiomycetes</taxon>
        <taxon>Eurotiomycetidae</taxon>
        <taxon>Eurotiales</taxon>
        <taxon>Aspergillaceae</taxon>
        <taxon>Aspergillus</taxon>
        <taxon>Aspergillus subgen. Circumdati</taxon>
    </lineage>
</organism>
<evidence type="ECO:0000256" key="10">
    <source>
        <dbReference type="SAM" id="MobiDB-lite"/>
    </source>
</evidence>
<gene>
    <name evidence="12" type="ORF">FE257_005136</name>
</gene>
<reference evidence="12" key="1">
    <citation type="journal article" date="2019" name="Beilstein J. Org. Chem.">
        <title>Nanangenines: drimane sesquiterpenoids as the dominant metabolite cohort of a novel Australian fungus, Aspergillus nanangensis.</title>
        <authorList>
            <person name="Lacey H.J."/>
            <person name="Gilchrist C.L.M."/>
            <person name="Crombie A."/>
            <person name="Kalaitzis J.A."/>
            <person name="Vuong D."/>
            <person name="Rutledge P.J."/>
            <person name="Turner P."/>
            <person name="Pitt J.I."/>
            <person name="Lacey E."/>
            <person name="Chooi Y.H."/>
            <person name="Piggott A.M."/>
        </authorList>
    </citation>
    <scope>NUCLEOTIDE SEQUENCE</scope>
    <source>
        <strain evidence="12">MST-FP2251</strain>
    </source>
</reference>
<reference evidence="12" key="2">
    <citation type="submission" date="2020-02" db="EMBL/GenBank/DDBJ databases">
        <authorList>
            <person name="Gilchrist C.L.M."/>
            <person name="Chooi Y.-H."/>
        </authorList>
    </citation>
    <scope>NUCLEOTIDE SEQUENCE</scope>
    <source>
        <strain evidence="12">MST-FP2251</strain>
    </source>
</reference>
<evidence type="ECO:0000256" key="6">
    <source>
        <dbReference type="ARBA" id="ARBA00022776"/>
    </source>
</evidence>
<feature type="compositionally biased region" description="Low complexity" evidence="10">
    <location>
        <begin position="310"/>
        <end position="382"/>
    </location>
</feature>
<proteinExistence type="inferred from homology"/>
<sequence length="390" mass="41833">MAPHASKRKSRDDDNDAYLNDEARTPTNTPPKKKLRITRNQKQALIDNLQLEITERARKLRAQYALQANDLRTRIERRVNRIPVALRKANMGELLEKHNAALRNAALGSPSPRKHVSPAKGARAFGAIPPSRRMSKNSAASPNARRVRKQSHEGIYSDKENAPATTDSLDVLKNPKRRGKPGAGAGTSRVVSQEVRGNDYRILSPKSSNSRTYPQSPLRASPEKPQNSSYLARPMSPLKPSSPLKSTSASVPRSAERAGIRSTKGATSMVGRPPSQAATKRPTSRAATATKTIRSPLPRPATRQLERRGSVSSSASSVTTVAKPTRTGTGARKATTASTASTASKKAAARNVTSSTAAKKITASTTSRKTTGPAGGEAPTAGRRVLRKRA</sequence>
<dbReference type="GO" id="GO:0032133">
    <property type="term" value="C:chromosome passenger complex"/>
    <property type="evidence" value="ECO:0007669"/>
    <property type="project" value="TreeGrafter"/>
</dbReference>
<evidence type="ECO:0000256" key="5">
    <source>
        <dbReference type="ARBA" id="ARBA00022618"/>
    </source>
</evidence>
<evidence type="ECO:0000313" key="13">
    <source>
        <dbReference type="Proteomes" id="UP001194746"/>
    </source>
</evidence>
<dbReference type="Pfam" id="PF10444">
    <property type="entry name" value="Nbl1_Borealin_N"/>
    <property type="match status" value="1"/>
</dbReference>
<feature type="compositionally biased region" description="Polar residues" evidence="10">
    <location>
        <begin position="205"/>
        <end position="215"/>
    </location>
</feature>
<evidence type="ECO:0000256" key="4">
    <source>
        <dbReference type="ARBA" id="ARBA00022454"/>
    </source>
</evidence>
<dbReference type="Proteomes" id="UP001194746">
    <property type="component" value="Unassembled WGS sequence"/>
</dbReference>
<evidence type="ECO:0000256" key="3">
    <source>
        <dbReference type="ARBA" id="ARBA00009914"/>
    </source>
</evidence>
<feature type="region of interest" description="Disordered" evidence="10">
    <location>
        <begin position="106"/>
        <end position="390"/>
    </location>
</feature>
<accession>A0AAD4CAD5</accession>
<dbReference type="GO" id="GO:0000775">
    <property type="term" value="C:chromosome, centromeric region"/>
    <property type="evidence" value="ECO:0007669"/>
    <property type="project" value="UniProtKB-SubCell"/>
</dbReference>
<dbReference type="PANTHER" id="PTHR16040">
    <property type="entry name" value="AUSTRALIN, ISOFORM A-RELATED"/>
    <property type="match status" value="1"/>
</dbReference>
<keyword evidence="13" id="KW-1185">Reference proteome</keyword>
<keyword evidence="4" id="KW-0158">Chromosome</keyword>
<comment type="subcellular location">
    <subcellularLocation>
        <location evidence="2">Chromosome</location>
        <location evidence="2">Centromere</location>
    </subcellularLocation>
    <subcellularLocation>
        <location evidence="1">Nucleus</location>
    </subcellularLocation>
</comment>
<evidence type="ECO:0000256" key="1">
    <source>
        <dbReference type="ARBA" id="ARBA00004123"/>
    </source>
</evidence>
<keyword evidence="5" id="KW-0132">Cell division</keyword>
<evidence type="ECO:0000256" key="8">
    <source>
        <dbReference type="ARBA" id="ARBA00023306"/>
    </source>
</evidence>
<keyword evidence="7" id="KW-0539">Nucleus</keyword>
<protein>
    <recommendedName>
        <fullName evidence="11">Borealin N-terminal domain-containing protein</fullName>
    </recommendedName>
</protein>
<evidence type="ECO:0000313" key="12">
    <source>
        <dbReference type="EMBL" id="KAF9882804.1"/>
    </source>
</evidence>
<keyword evidence="9" id="KW-0137">Centromere</keyword>
<keyword evidence="6" id="KW-0498">Mitosis</keyword>